<feature type="transmembrane region" description="Helical" evidence="1">
    <location>
        <begin position="39"/>
        <end position="61"/>
    </location>
</feature>
<evidence type="ECO:0000313" key="3">
    <source>
        <dbReference type="Proteomes" id="UP000251402"/>
    </source>
</evidence>
<keyword evidence="1" id="KW-1133">Transmembrane helix</keyword>
<reference evidence="2" key="1">
    <citation type="submission" date="2019-08" db="EMBL/GenBank/DDBJ databases">
        <title>Comparative genome analysis confer to the adaptation heavy metal polluted environment.</title>
        <authorList>
            <person name="Li Y."/>
        </authorList>
    </citation>
    <scope>NUCLEOTIDE SEQUENCE [LARGE SCALE GENOMIC DNA]</scope>
    <source>
        <strain evidence="2">P1</strain>
    </source>
</reference>
<sequence>MKPFFYKRRFFFIPLGVIACLAVISFVVMQLWNHLLPDILHVTAITYWQAMGIFILCKILFGFGKGGPKGGGGAPWMRGRMAERFKNMSPEDREKFRAQWEDRMCGWKGRGHGYGRFDRDWDNFKTTANEEKTAE</sequence>
<evidence type="ECO:0000256" key="1">
    <source>
        <dbReference type="SAM" id="Phobius"/>
    </source>
</evidence>
<evidence type="ECO:0008006" key="4">
    <source>
        <dbReference type="Google" id="ProtNLM"/>
    </source>
</evidence>
<gene>
    <name evidence="2" type="ORF">DEO27_014340</name>
</gene>
<name>A0A5C1I1H8_9SPHI</name>
<keyword evidence="1" id="KW-0812">Transmembrane</keyword>
<dbReference type="AlphaFoldDB" id="A0A5C1I1H8"/>
<dbReference type="Proteomes" id="UP000251402">
    <property type="component" value="Chromosome"/>
</dbReference>
<dbReference type="EMBL" id="CP043450">
    <property type="protein sequence ID" value="QEM11150.1"/>
    <property type="molecule type" value="Genomic_DNA"/>
</dbReference>
<keyword evidence="3" id="KW-1185">Reference proteome</keyword>
<keyword evidence="1" id="KW-0472">Membrane</keyword>
<proteinExistence type="predicted"/>
<dbReference type="PROSITE" id="PS51257">
    <property type="entry name" value="PROKAR_LIPOPROTEIN"/>
    <property type="match status" value="1"/>
</dbReference>
<dbReference type="OrthoDB" id="1099872at2"/>
<accession>A0A5C1I1H8</accession>
<feature type="transmembrane region" description="Helical" evidence="1">
    <location>
        <begin position="12"/>
        <end position="33"/>
    </location>
</feature>
<dbReference type="RefSeq" id="WP_112573692.1">
    <property type="nucleotide sequence ID" value="NZ_CP043450.1"/>
</dbReference>
<organism evidence="2 3">
    <name type="scientific">Mucilaginibacter rubeus</name>
    <dbReference type="NCBI Taxonomy" id="2027860"/>
    <lineage>
        <taxon>Bacteria</taxon>
        <taxon>Pseudomonadati</taxon>
        <taxon>Bacteroidota</taxon>
        <taxon>Sphingobacteriia</taxon>
        <taxon>Sphingobacteriales</taxon>
        <taxon>Sphingobacteriaceae</taxon>
        <taxon>Mucilaginibacter</taxon>
    </lineage>
</organism>
<protein>
    <recommendedName>
        <fullName evidence="4">DUF1682 domain-containing protein</fullName>
    </recommendedName>
</protein>
<evidence type="ECO:0000313" key="2">
    <source>
        <dbReference type="EMBL" id="QEM11150.1"/>
    </source>
</evidence>
<dbReference type="KEGG" id="mrub:DEO27_014340"/>